<feature type="compositionally biased region" description="Polar residues" evidence="3">
    <location>
        <begin position="1032"/>
        <end position="1041"/>
    </location>
</feature>
<dbReference type="GO" id="GO:0003678">
    <property type="term" value="F:DNA helicase activity"/>
    <property type="evidence" value="ECO:0007669"/>
    <property type="project" value="UniProtKB-ARBA"/>
</dbReference>
<dbReference type="PANTHER" id="PTHR43788:SF6">
    <property type="entry name" value="DNA HELICASE B"/>
    <property type="match status" value="1"/>
</dbReference>
<dbReference type="CDD" id="cd18809">
    <property type="entry name" value="SF1_C_RecD"/>
    <property type="match status" value="1"/>
</dbReference>
<comment type="caution">
    <text evidence="5">The sequence shown here is derived from an EMBL/GenBank/DDBJ whole genome shotgun (WGS) entry which is preliminary data.</text>
</comment>
<dbReference type="CDD" id="cd17933">
    <property type="entry name" value="DEXSc_RecD-like"/>
    <property type="match status" value="1"/>
</dbReference>
<dbReference type="NCBIfam" id="NF041492">
    <property type="entry name" value="MobF"/>
    <property type="match status" value="1"/>
</dbReference>
<organism evidence="5 6">
    <name type="scientific">Candidatus Aeolococcus gillhamiae</name>
    <dbReference type="NCBI Taxonomy" id="3127015"/>
    <lineage>
        <taxon>Bacteria</taxon>
        <taxon>Bacillati</taxon>
        <taxon>Candidatus Dormiibacterota</taxon>
        <taxon>Candidatus Dormibacteria</taxon>
        <taxon>Candidatus Aeolococcales</taxon>
        <taxon>Candidatus Aeolococcaceae</taxon>
        <taxon>Candidatus Aeolococcus</taxon>
    </lineage>
</organism>
<evidence type="ECO:0000256" key="2">
    <source>
        <dbReference type="ARBA" id="ARBA00022840"/>
    </source>
</evidence>
<evidence type="ECO:0000313" key="6">
    <source>
        <dbReference type="Proteomes" id="UP000248724"/>
    </source>
</evidence>
<dbReference type="EMBL" id="QHBU01000256">
    <property type="protein sequence ID" value="PZR78521.1"/>
    <property type="molecule type" value="Genomic_DNA"/>
</dbReference>
<dbReference type="Gene3D" id="3.40.50.300">
    <property type="entry name" value="P-loop containing nucleotide triphosphate hydrolases"/>
    <property type="match status" value="2"/>
</dbReference>
<feature type="region of interest" description="Disordered" evidence="3">
    <location>
        <begin position="1021"/>
        <end position="1041"/>
    </location>
</feature>
<dbReference type="AlphaFoldDB" id="A0A2W6ALA0"/>
<dbReference type="SUPFAM" id="SSF52540">
    <property type="entry name" value="P-loop containing nucleoside triphosphate hydrolases"/>
    <property type="match status" value="2"/>
</dbReference>
<protein>
    <recommendedName>
        <fullName evidence="4">TrwC relaxase domain-containing protein</fullName>
    </recommendedName>
</protein>
<dbReference type="Pfam" id="PF08751">
    <property type="entry name" value="TrwC"/>
    <property type="match status" value="1"/>
</dbReference>
<dbReference type="InterPro" id="IPR027417">
    <property type="entry name" value="P-loop_NTPase"/>
</dbReference>
<evidence type="ECO:0000256" key="1">
    <source>
        <dbReference type="ARBA" id="ARBA00022741"/>
    </source>
</evidence>
<dbReference type="Proteomes" id="UP000248724">
    <property type="component" value="Unassembled WGS sequence"/>
</dbReference>
<evidence type="ECO:0000259" key="4">
    <source>
        <dbReference type="Pfam" id="PF08751"/>
    </source>
</evidence>
<dbReference type="SUPFAM" id="SSF55464">
    <property type="entry name" value="Origin of replication-binding domain, RBD-like"/>
    <property type="match status" value="1"/>
</dbReference>
<feature type="domain" description="TrwC relaxase" evidence="4">
    <location>
        <begin position="35"/>
        <end position="323"/>
    </location>
</feature>
<dbReference type="Gene3D" id="2.30.30.940">
    <property type="match status" value="1"/>
</dbReference>
<keyword evidence="2" id="KW-0067">ATP-binding</keyword>
<dbReference type="InterPro" id="IPR050534">
    <property type="entry name" value="Coronavir_polyprotein_1ab"/>
</dbReference>
<dbReference type="InterPro" id="IPR014862">
    <property type="entry name" value="TrwC"/>
</dbReference>
<evidence type="ECO:0000256" key="3">
    <source>
        <dbReference type="SAM" id="MobiDB-lite"/>
    </source>
</evidence>
<dbReference type="Pfam" id="PF13604">
    <property type="entry name" value="AAA_30"/>
    <property type="match status" value="1"/>
</dbReference>
<evidence type="ECO:0000313" key="5">
    <source>
        <dbReference type="EMBL" id="PZR78521.1"/>
    </source>
</evidence>
<gene>
    <name evidence="5" type="ORF">DLM65_12760</name>
</gene>
<proteinExistence type="predicted"/>
<dbReference type="GO" id="GO:0005524">
    <property type="term" value="F:ATP binding"/>
    <property type="evidence" value="ECO:0007669"/>
    <property type="project" value="UniProtKB-KW"/>
</dbReference>
<dbReference type="PANTHER" id="PTHR43788">
    <property type="entry name" value="DNA2/NAM7 HELICASE FAMILY MEMBER"/>
    <property type="match status" value="1"/>
</dbReference>
<sequence length="1041" mass="112090">MRPIGARSAGVVGRGQARSRPHAGMISIGNVVSVSDGARYFQEAVAESPADYYAARGEAAGVWRGQAAAELGLNGPVRREDFVRILDGRHPTTGDELGRHYAARKNVAFDVTFSLPKSVSLLYALGDDHMRAIVLLALDAGATAAHEYLEEHAAWGRIANPQNRAIEHVRAQLVTATFVHRTARPVTRDGVITVDPQLHTHLVVASFAKRANGTWGQLHGQQLYAHAAAAGAIGQATTRDVLVRELGLRVRTNPNGTFELEGFTPEQLAEFSQRHQQARAAAGAAGVTSYDGMKVAVLASRESKSAVAPGTDHFEQWRDRAATLGLTPRSVRDLLDQEQLRDLRWFDVDTAQAVIGRDEGGLTAQTSVFSRRDLIRSLAAHTPLGMRREQIEELADAILADPAVTTPMVPAQREGESPGEAMDRWRDRGMELHYSTPEVVELERRMLRSAVLRDQERTLVIDGGHVRTAVAAIGSQLTKDQRDMVLGVCTSTAGVVVVEGAAGTGKTTAVRLIRNIHADLGVSVVGCAPSNRAAVTLGEEAGVTAVTTASLLGRLRDGQHLARGGLVIADECSMLGPDLAELVIRAEQDGAKLVLIGDSAQLQPIHGGALFRSLGDALGRISLTDVVRQRESWDREVLMALRAGDAAPLVRRYLDEGRVHHCPDEASRVATIAADWVAATTEGHEVITIARERAAVAELNAVTREAAVDAGLVGRTGVHRVSTDQVGHKTMPLGELEFAVGDRVLLVGRTQRHRGLVKGLRGTVVETAADGTLCLETAEKRRLTVPPRYAGVAHGYALTAHRAQGATADIVLVHGSDAADRHWHYVALSRHRLRAAYYDVASQPRDTEGVHHGPPVDASWTDQALIASMERDDAKPSTLDYPAAYDRQLVETCPSTDPTAGRGVAPTERQLELLRLNGLLEELPPAATWIHASLVVDRLFGNPAGESAQRWLTKGGTPPDEAGRAVAMAMQDVAASRGRSCIRDSRSGVMDGQLRARPGSAEKELAMQAEEARRRRRLEHNLHHDHHAPAHTTQSPGRGIG</sequence>
<accession>A0A2W6ALA0</accession>
<keyword evidence="1" id="KW-0547">Nucleotide-binding</keyword>
<name>A0A2W6ALA0_9BACT</name>
<reference evidence="5 6" key="1">
    <citation type="journal article" date="2017" name="Nature">
        <title>Atmospheric trace gases support primary production in Antarctic desert surface soil.</title>
        <authorList>
            <person name="Ji M."/>
            <person name="Greening C."/>
            <person name="Vanwonterghem I."/>
            <person name="Carere C.R."/>
            <person name="Bay S.K."/>
            <person name="Steen J.A."/>
            <person name="Montgomery K."/>
            <person name="Lines T."/>
            <person name="Beardall J."/>
            <person name="van Dorst J."/>
            <person name="Snape I."/>
            <person name="Stott M.B."/>
            <person name="Hugenholtz P."/>
            <person name="Ferrari B.C."/>
        </authorList>
    </citation>
    <scope>NUCLEOTIDE SEQUENCE [LARGE SCALE GENOMIC DNA]</scope>
    <source>
        <strain evidence="5">RRmetagenome_bin12</strain>
    </source>
</reference>